<evidence type="ECO:0000256" key="13">
    <source>
        <dbReference type="ARBA" id="ARBA00047880"/>
    </source>
</evidence>
<dbReference type="Proteomes" id="UP000243498">
    <property type="component" value="Unassembled WGS sequence"/>
</dbReference>
<dbReference type="GO" id="GO:0008531">
    <property type="term" value="F:riboflavin kinase activity"/>
    <property type="evidence" value="ECO:0007669"/>
    <property type="project" value="UniProtKB-EC"/>
</dbReference>
<dbReference type="EC" id="2.7.1.26" evidence="4"/>
<dbReference type="InterPro" id="IPR023468">
    <property type="entry name" value="Riboflavin_kinase"/>
</dbReference>
<evidence type="ECO:0000256" key="14">
    <source>
        <dbReference type="SAM" id="MobiDB-lite"/>
    </source>
</evidence>
<evidence type="ECO:0000256" key="9">
    <source>
        <dbReference type="ARBA" id="ARBA00022741"/>
    </source>
</evidence>
<dbReference type="SUPFAM" id="SSF82114">
    <property type="entry name" value="Riboflavin kinase-like"/>
    <property type="match status" value="1"/>
</dbReference>
<dbReference type="UniPathway" id="UPA00276">
    <property type="reaction ID" value="UER00406"/>
</dbReference>
<comment type="catalytic activity">
    <reaction evidence="13">
        <text>riboflavin + ATP = FMN + ADP + H(+)</text>
        <dbReference type="Rhea" id="RHEA:14357"/>
        <dbReference type="ChEBI" id="CHEBI:15378"/>
        <dbReference type="ChEBI" id="CHEBI:30616"/>
        <dbReference type="ChEBI" id="CHEBI:57986"/>
        <dbReference type="ChEBI" id="CHEBI:58210"/>
        <dbReference type="ChEBI" id="CHEBI:456216"/>
        <dbReference type="EC" id="2.7.1.26"/>
    </reaction>
</comment>
<evidence type="ECO:0000256" key="8">
    <source>
        <dbReference type="ARBA" id="ARBA00022679"/>
    </source>
</evidence>
<dbReference type="PANTHER" id="PTHR22749:SF6">
    <property type="entry name" value="RIBOFLAVIN KINASE"/>
    <property type="match status" value="1"/>
</dbReference>
<organism evidence="16 17">
    <name type="scientific">Metarhizium rileyi (strain RCEF 4871)</name>
    <name type="common">Nomuraea rileyi</name>
    <dbReference type="NCBI Taxonomy" id="1649241"/>
    <lineage>
        <taxon>Eukaryota</taxon>
        <taxon>Fungi</taxon>
        <taxon>Dikarya</taxon>
        <taxon>Ascomycota</taxon>
        <taxon>Pezizomycotina</taxon>
        <taxon>Sordariomycetes</taxon>
        <taxon>Hypocreomycetidae</taxon>
        <taxon>Hypocreales</taxon>
        <taxon>Clavicipitaceae</taxon>
        <taxon>Metarhizium</taxon>
    </lineage>
</organism>
<dbReference type="GO" id="GO:0009398">
    <property type="term" value="P:FMN biosynthetic process"/>
    <property type="evidence" value="ECO:0007669"/>
    <property type="project" value="UniProtKB-UniPathway"/>
</dbReference>
<comment type="function">
    <text evidence="1">Catalyzes the phosphorylation of riboflavin (vitamin B2) to form flavin mononucleotide (FMN) coenzyme.</text>
</comment>
<evidence type="ECO:0000313" key="17">
    <source>
        <dbReference type="Proteomes" id="UP000243498"/>
    </source>
</evidence>
<dbReference type="GO" id="GO:0005739">
    <property type="term" value="C:mitochondrion"/>
    <property type="evidence" value="ECO:0007669"/>
    <property type="project" value="TreeGrafter"/>
</dbReference>
<keyword evidence="7" id="KW-0288">FMN</keyword>
<evidence type="ECO:0000256" key="3">
    <source>
        <dbReference type="ARBA" id="ARBA00010108"/>
    </source>
</evidence>
<evidence type="ECO:0000256" key="4">
    <source>
        <dbReference type="ARBA" id="ARBA00012105"/>
    </source>
</evidence>
<evidence type="ECO:0000256" key="7">
    <source>
        <dbReference type="ARBA" id="ARBA00022643"/>
    </source>
</evidence>
<dbReference type="Gene3D" id="2.40.30.30">
    <property type="entry name" value="Riboflavin kinase-like"/>
    <property type="match status" value="1"/>
</dbReference>
<dbReference type="InterPro" id="IPR023465">
    <property type="entry name" value="Riboflavin_kinase_dom_sf"/>
</dbReference>
<evidence type="ECO:0000256" key="10">
    <source>
        <dbReference type="ARBA" id="ARBA00022777"/>
    </source>
</evidence>
<sequence>MPTETSAGGSPGKVQSSSMLANVIPLTYSQKPPQRLNYQFDNQSRSARAKNVTTGRPLSRLPALRPTNPDTETSDEPDRPLASFCPAPPSTRHHATIETTTHPPASSSPAITITITITIRSAMATKDRPSQVGPPSGPSPPYPYKMEGKVISGFGRGSKELGIPTANLPVDSSLTPWISSIQSGVYFGYASLNLPASHPQKPPAQAESSFTVYPMVMSIGYNPFYKNAVRSAEVHVLHEFSADFYDAHMRLLILGFIREEKDYNSLEALIEDINFDCQVARNSLARETWKAESVTDGAEWLMKQL</sequence>
<dbReference type="GO" id="GO:0005524">
    <property type="term" value="F:ATP binding"/>
    <property type="evidence" value="ECO:0007669"/>
    <property type="project" value="UniProtKB-KW"/>
</dbReference>
<comment type="similarity">
    <text evidence="3">Belongs to the flavokinase family.</text>
</comment>
<feature type="region of interest" description="Disordered" evidence="14">
    <location>
        <begin position="124"/>
        <end position="143"/>
    </location>
</feature>
<keyword evidence="6" id="KW-0285">Flavoprotein</keyword>
<keyword evidence="9" id="KW-0547">Nucleotide-binding</keyword>
<reference evidence="16 17" key="1">
    <citation type="journal article" date="2016" name="Genome Biol. Evol.">
        <title>Divergent and convergent evolution of fungal pathogenicity.</title>
        <authorList>
            <person name="Shang Y."/>
            <person name="Xiao G."/>
            <person name="Zheng P."/>
            <person name="Cen K."/>
            <person name="Zhan S."/>
            <person name="Wang C."/>
        </authorList>
    </citation>
    <scope>NUCLEOTIDE SEQUENCE [LARGE SCALE GENOMIC DNA]</scope>
    <source>
        <strain evidence="16 17">RCEF 4871</strain>
    </source>
</reference>
<accession>A0A167KLT0</accession>
<feature type="compositionally biased region" description="Polar residues" evidence="14">
    <location>
        <begin position="40"/>
        <end position="56"/>
    </location>
</feature>
<evidence type="ECO:0000313" key="16">
    <source>
        <dbReference type="EMBL" id="OAA51891.1"/>
    </source>
</evidence>
<evidence type="ECO:0000256" key="1">
    <source>
        <dbReference type="ARBA" id="ARBA00003572"/>
    </source>
</evidence>
<evidence type="ECO:0000256" key="6">
    <source>
        <dbReference type="ARBA" id="ARBA00022630"/>
    </source>
</evidence>
<dbReference type="EMBL" id="AZHC01000001">
    <property type="protein sequence ID" value="OAA51891.1"/>
    <property type="molecule type" value="Genomic_DNA"/>
</dbReference>
<feature type="region of interest" description="Disordered" evidence="14">
    <location>
        <begin position="40"/>
        <end position="111"/>
    </location>
</feature>
<dbReference type="InterPro" id="IPR015865">
    <property type="entry name" value="Riboflavin_kinase_bac/euk"/>
</dbReference>
<feature type="compositionally biased region" description="Low complexity" evidence="14">
    <location>
        <begin position="99"/>
        <end position="111"/>
    </location>
</feature>
<evidence type="ECO:0000259" key="15">
    <source>
        <dbReference type="SMART" id="SM00904"/>
    </source>
</evidence>
<protein>
    <recommendedName>
        <fullName evidence="5">Riboflavin kinase</fullName>
        <ecNumber evidence="4">2.7.1.26</ecNumber>
    </recommendedName>
    <alternativeName>
        <fullName evidence="12">Flavin mononucleotide kinase 1</fullName>
    </alternativeName>
</protein>
<evidence type="ECO:0000256" key="12">
    <source>
        <dbReference type="ARBA" id="ARBA00029960"/>
    </source>
</evidence>
<dbReference type="AlphaFoldDB" id="A0A167KLT0"/>
<dbReference type="Pfam" id="PF01687">
    <property type="entry name" value="Flavokinase"/>
    <property type="match status" value="1"/>
</dbReference>
<comment type="caution">
    <text evidence="16">The sequence shown here is derived from an EMBL/GenBank/DDBJ whole genome shotgun (WGS) entry which is preliminary data.</text>
</comment>
<dbReference type="SMART" id="SM00904">
    <property type="entry name" value="Flavokinase"/>
    <property type="match status" value="1"/>
</dbReference>
<keyword evidence="8" id="KW-0808">Transferase</keyword>
<feature type="domain" description="Riboflavin kinase" evidence="15">
    <location>
        <begin position="139"/>
        <end position="285"/>
    </location>
</feature>
<evidence type="ECO:0000256" key="2">
    <source>
        <dbReference type="ARBA" id="ARBA00005201"/>
    </source>
</evidence>
<gene>
    <name evidence="16" type="ORF">NOR_00484</name>
</gene>
<dbReference type="PANTHER" id="PTHR22749">
    <property type="entry name" value="RIBOFLAVIN KINASE/FMN ADENYLYLTRANSFERASE"/>
    <property type="match status" value="1"/>
</dbReference>
<evidence type="ECO:0000256" key="11">
    <source>
        <dbReference type="ARBA" id="ARBA00022840"/>
    </source>
</evidence>
<dbReference type="GO" id="GO:0009231">
    <property type="term" value="P:riboflavin biosynthetic process"/>
    <property type="evidence" value="ECO:0007669"/>
    <property type="project" value="InterPro"/>
</dbReference>
<evidence type="ECO:0000256" key="5">
    <source>
        <dbReference type="ARBA" id="ARBA00017394"/>
    </source>
</evidence>
<keyword evidence="17" id="KW-1185">Reference proteome</keyword>
<dbReference type="OrthoDB" id="276388at2759"/>
<keyword evidence="10 16" id="KW-0418">Kinase</keyword>
<keyword evidence="11" id="KW-0067">ATP-binding</keyword>
<proteinExistence type="inferred from homology"/>
<dbReference type="STRING" id="1081105.A0A167KLT0"/>
<name>A0A167KLT0_METRR</name>
<comment type="pathway">
    <text evidence="2">Cofactor biosynthesis; FMN biosynthesis; FMN from riboflavin (ATP route): step 1/1.</text>
</comment>